<name>A0A6J5T945_9CAUD</name>
<dbReference type="EMBL" id="LR797816">
    <property type="protein sequence ID" value="CAB4241049.1"/>
    <property type="molecule type" value="Genomic_DNA"/>
</dbReference>
<proteinExistence type="predicted"/>
<dbReference type="EMBL" id="LR796177">
    <property type="protein sequence ID" value="CAB4124143.1"/>
    <property type="molecule type" value="Genomic_DNA"/>
</dbReference>
<evidence type="ECO:0000313" key="2">
    <source>
        <dbReference type="EMBL" id="CAB4241049.1"/>
    </source>
</evidence>
<evidence type="ECO:0000313" key="1">
    <source>
        <dbReference type="EMBL" id="CAB4124143.1"/>
    </source>
</evidence>
<gene>
    <name evidence="2" type="ORF">UFOVP34_66</name>
    <name evidence="1" type="ORF">UFOVP51_40</name>
</gene>
<accession>A0A6J5T945</accession>
<sequence length="81" mass="8863">MCEFIKTCLACCALIALKVHQVSRCVVDTIKCLDDAWCCLPCNAVMAIKDCYDHSTCRVGIDNDTHDVEMVGVAPPEITIS</sequence>
<organism evidence="2">
    <name type="scientific">uncultured Caudovirales phage</name>
    <dbReference type="NCBI Taxonomy" id="2100421"/>
    <lineage>
        <taxon>Viruses</taxon>
        <taxon>Duplodnaviria</taxon>
        <taxon>Heunggongvirae</taxon>
        <taxon>Uroviricota</taxon>
        <taxon>Caudoviricetes</taxon>
        <taxon>Peduoviridae</taxon>
        <taxon>Maltschvirus</taxon>
        <taxon>Maltschvirus maltsch</taxon>
    </lineage>
</organism>
<reference evidence="2" key="1">
    <citation type="submission" date="2020-05" db="EMBL/GenBank/DDBJ databases">
        <authorList>
            <person name="Chiriac C."/>
            <person name="Salcher M."/>
            <person name="Ghai R."/>
            <person name="Kavagutti S V."/>
        </authorList>
    </citation>
    <scope>NUCLEOTIDE SEQUENCE</scope>
</reference>
<protein>
    <submittedName>
        <fullName evidence="2">Uncharacterized protein</fullName>
    </submittedName>
</protein>